<dbReference type="EMBL" id="OU015567">
    <property type="protein sequence ID" value="CAG5113274.1"/>
    <property type="molecule type" value="Genomic_DNA"/>
</dbReference>
<evidence type="ECO:0000313" key="3">
    <source>
        <dbReference type="Proteomes" id="UP001158576"/>
    </source>
</evidence>
<dbReference type="Proteomes" id="UP001158576">
    <property type="component" value="Chromosome 2"/>
</dbReference>
<evidence type="ECO:0000313" key="2">
    <source>
        <dbReference type="EMBL" id="CAG5113274.1"/>
    </source>
</evidence>
<reference evidence="2 3" key="1">
    <citation type="submission" date="2021-04" db="EMBL/GenBank/DDBJ databases">
        <authorList>
            <person name="Bliznina A."/>
        </authorList>
    </citation>
    <scope>NUCLEOTIDE SEQUENCE [LARGE SCALE GENOMIC DNA]</scope>
</reference>
<evidence type="ECO:0000256" key="1">
    <source>
        <dbReference type="SAM" id="Phobius"/>
    </source>
</evidence>
<keyword evidence="3" id="KW-1185">Reference proteome</keyword>
<organism evidence="2 3">
    <name type="scientific">Oikopleura dioica</name>
    <name type="common">Tunicate</name>
    <dbReference type="NCBI Taxonomy" id="34765"/>
    <lineage>
        <taxon>Eukaryota</taxon>
        <taxon>Metazoa</taxon>
        <taxon>Chordata</taxon>
        <taxon>Tunicata</taxon>
        <taxon>Appendicularia</taxon>
        <taxon>Copelata</taxon>
        <taxon>Oikopleuridae</taxon>
        <taxon>Oikopleura</taxon>
    </lineage>
</organism>
<protein>
    <submittedName>
        <fullName evidence="2">Oidioi.mRNA.OKI2018_I69.chr2.g7393.t1.cds</fullName>
    </submittedName>
</protein>
<gene>
    <name evidence="2" type="ORF">OKIOD_LOCUS16158</name>
</gene>
<keyword evidence="1" id="KW-0812">Transmembrane</keyword>
<keyword evidence="1" id="KW-1133">Transmembrane helix</keyword>
<keyword evidence="1" id="KW-0472">Membrane</keyword>
<feature type="transmembrane region" description="Helical" evidence="1">
    <location>
        <begin position="20"/>
        <end position="47"/>
    </location>
</feature>
<sequence>MGIISDFFEGASQFVQSEVFGTVVVVAGCALGAYTIYIVGGVVIAAIESMTAAGCIEFLFQAGIITLQVKKSTCP</sequence>
<accession>A0ABN7T724</accession>
<proteinExistence type="predicted"/>
<name>A0ABN7T724_OIKDI</name>